<name>A0A0L0UZC2_9BASI</name>
<dbReference type="OrthoDB" id="425749at2759"/>
<comment type="subcellular location">
    <subcellularLocation>
        <location evidence="1">Mitochondrion inner membrane</location>
        <topology evidence="1">Peripheral membrane protein</topology>
        <orientation evidence="1">Matrix side</orientation>
    </subcellularLocation>
</comment>
<dbReference type="AlphaFoldDB" id="A0A0L0UZC2"/>
<evidence type="ECO:0000256" key="3">
    <source>
        <dbReference type="ARBA" id="ARBA00022448"/>
    </source>
</evidence>
<dbReference type="GO" id="GO:0006122">
    <property type="term" value="P:mitochondrial electron transport, ubiquinol to cytochrome c"/>
    <property type="evidence" value="ECO:0007669"/>
    <property type="project" value="InterPro"/>
</dbReference>
<dbReference type="Gene3D" id="1.10.1090.10">
    <property type="entry name" value="Cytochrome b-c1 complex subunit 7"/>
    <property type="match status" value="1"/>
</dbReference>
<dbReference type="SMR" id="A0A0L0UZC2"/>
<dbReference type="GO" id="GO:0045275">
    <property type="term" value="C:respiratory chain complex III"/>
    <property type="evidence" value="ECO:0007669"/>
    <property type="project" value="InterPro"/>
</dbReference>
<keyword evidence="4 9" id="KW-0679">Respiratory chain</keyword>
<reference evidence="11" key="1">
    <citation type="submission" date="2014-03" db="EMBL/GenBank/DDBJ databases">
        <title>The Genome Sequence of Puccinia striiformis f. sp. tritici PST-78.</title>
        <authorList>
            <consortium name="The Broad Institute Genome Sequencing Platform"/>
            <person name="Cuomo C."/>
            <person name="Hulbert S."/>
            <person name="Chen X."/>
            <person name="Walker B."/>
            <person name="Young S.K."/>
            <person name="Zeng Q."/>
            <person name="Gargeya S."/>
            <person name="Fitzgerald M."/>
            <person name="Haas B."/>
            <person name="Abouelleil A."/>
            <person name="Alvarado L."/>
            <person name="Arachchi H.M."/>
            <person name="Berlin A.M."/>
            <person name="Chapman S.B."/>
            <person name="Goldberg J."/>
            <person name="Griggs A."/>
            <person name="Gujja S."/>
            <person name="Hansen M."/>
            <person name="Howarth C."/>
            <person name="Imamovic A."/>
            <person name="Larimer J."/>
            <person name="McCowan C."/>
            <person name="Montmayeur A."/>
            <person name="Murphy C."/>
            <person name="Neiman D."/>
            <person name="Pearson M."/>
            <person name="Priest M."/>
            <person name="Roberts A."/>
            <person name="Saif S."/>
            <person name="Shea T."/>
            <person name="Sisk P."/>
            <person name="Sykes S."/>
            <person name="Wortman J."/>
            <person name="Nusbaum C."/>
            <person name="Birren B."/>
        </authorList>
    </citation>
    <scope>NUCLEOTIDE SEQUENCE [LARGE SCALE GENOMIC DNA]</scope>
    <source>
        <strain evidence="11">race PST-78</strain>
    </source>
</reference>
<keyword evidence="6 9" id="KW-0249">Electron transport</keyword>
<evidence type="ECO:0000256" key="6">
    <source>
        <dbReference type="ARBA" id="ARBA00022982"/>
    </source>
</evidence>
<organism evidence="10 11">
    <name type="scientific">Puccinia striiformis f. sp. tritici PST-78</name>
    <dbReference type="NCBI Taxonomy" id="1165861"/>
    <lineage>
        <taxon>Eukaryota</taxon>
        <taxon>Fungi</taxon>
        <taxon>Dikarya</taxon>
        <taxon>Basidiomycota</taxon>
        <taxon>Pucciniomycotina</taxon>
        <taxon>Pucciniomycetes</taxon>
        <taxon>Pucciniales</taxon>
        <taxon>Pucciniaceae</taxon>
        <taxon>Puccinia</taxon>
    </lineage>
</organism>
<evidence type="ECO:0000256" key="8">
    <source>
        <dbReference type="ARBA" id="ARBA00023136"/>
    </source>
</evidence>
<keyword evidence="8 9" id="KW-0472">Membrane</keyword>
<gene>
    <name evidence="10" type="ORF">PSTG_14233</name>
</gene>
<evidence type="ECO:0000256" key="1">
    <source>
        <dbReference type="ARBA" id="ARBA00004443"/>
    </source>
</evidence>
<proteinExistence type="inferred from homology"/>
<evidence type="ECO:0000256" key="2">
    <source>
        <dbReference type="ARBA" id="ARBA00008554"/>
    </source>
</evidence>
<keyword evidence="7 9" id="KW-0496">Mitochondrion</keyword>
<dbReference type="FunFam" id="1.10.1090.10:FF:000001">
    <property type="entry name" value="Cytochrome b-c1 complex subunit 7"/>
    <property type="match status" value="1"/>
</dbReference>
<dbReference type="PANTHER" id="PTHR12022:SF0">
    <property type="entry name" value="CYTOCHROME B-C1 COMPLEX SUBUNIT 7"/>
    <property type="match status" value="1"/>
</dbReference>
<comment type="caution">
    <text evidence="10">The sequence shown here is derived from an EMBL/GenBank/DDBJ whole genome shotgun (WGS) entry which is preliminary data.</text>
</comment>
<dbReference type="STRING" id="1165861.A0A0L0UZC2"/>
<evidence type="ECO:0000256" key="4">
    <source>
        <dbReference type="ARBA" id="ARBA00022660"/>
    </source>
</evidence>
<dbReference type="GO" id="GO:0005743">
    <property type="term" value="C:mitochondrial inner membrane"/>
    <property type="evidence" value="ECO:0007669"/>
    <property type="project" value="UniProtKB-SubCell"/>
</dbReference>
<dbReference type="InterPro" id="IPR036544">
    <property type="entry name" value="QCR7_sf"/>
</dbReference>
<dbReference type="InterPro" id="IPR003197">
    <property type="entry name" value="QCR7"/>
</dbReference>
<protein>
    <recommendedName>
        <fullName evidence="9">Cytochrome b-c1 complex subunit 7</fullName>
    </recommendedName>
</protein>
<dbReference type="Pfam" id="PF02271">
    <property type="entry name" value="UCR_14kD"/>
    <property type="match status" value="1"/>
</dbReference>
<keyword evidence="11" id="KW-1185">Reference proteome</keyword>
<evidence type="ECO:0000313" key="10">
    <source>
        <dbReference type="EMBL" id="KNE92397.1"/>
    </source>
</evidence>
<comment type="similarity">
    <text evidence="2 9">Belongs to the UQCRB/QCR7 family.</text>
</comment>
<evidence type="ECO:0000313" key="11">
    <source>
        <dbReference type="Proteomes" id="UP000054564"/>
    </source>
</evidence>
<dbReference type="PANTHER" id="PTHR12022">
    <property type="entry name" value="UBIQUINOL-CYTOCHROME C REDUCTASE COMPLEX 14 KD PROTEIN"/>
    <property type="match status" value="1"/>
</dbReference>
<dbReference type="SUPFAM" id="SSF81524">
    <property type="entry name" value="14 kDa protein of cytochrome bc1 complex (Ubiquinol-cytochrome c reductase)"/>
    <property type="match status" value="1"/>
</dbReference>
<sequence>MSALGTSLIQQVKANKAIYRLLKPVATWYANLAGYRQMGLRYDDLIMEENQTMQKAISRLTEREQYDRAYRFRVASQLSVLHKELPKEQWTKPEDDVRYLTPLVKEIEQENQERMAWDTAKVPSGSGH</sequence>
<dbReference type="PIRSF" id="PIRSF000022">
    <property type="entry name" value="Bc1_14K"/>
    <property type="match status" value="1"/>
</dbReference>
<keyword evidence="5 9" id="KW-0999">Mitochondrion inner membrane</keyword>
<evidence type="ECO:0000256" key="7">
    <source>
        <dbReference type="ARBA" id="ARBA00023128"/>
    </source>
</evidence>
<comment type="function">
    <text evidence="9">Component of the ubiquinol-cytochrome c oxidoreductase, a multisubunit transmembrane complex that is part of the mitochondrial electron transport chain which drives oxidative phosphorylation.</text>
</comment>
<dbReference type="EMBL" id="AJIL01000166">
    <property type="protein sequence ID" value="KNE92397.1"/>
    <property type="molecule type" value="Genomic_DNA"/>
</dbReference>
<accession>A0A0L0UZC2</accession>
<keyword evidence="3 9" id="KW-0813">Transport</keyword>
<evidence type="ECO:0000256" key="5">
    <source>
        <dbReference type="ARBA" id="ARBA00022792"/>
    </source>
</evidence>
<evidence type="ECO:0000256" key="9">
    <source>
        <dbReference type="PIRNR" id="PIRNR000022"/>
    </source>
</evidence>
<dbReference type="Proteomes" id="UP000054564">
    <property type="component" value="Unassembled WGS sequence"/>
</dbReference>